<reference evidence="1 2" key="1">
    <citation type="submission" date="2013-03" db="EMBL/GenBank/DDBJ databases">
        <authorList>
            <person name="Warren W."/>
            <person name="Wilson R.K."/>
        </authorList>
    </citation>
    <scope>NUCLEOTIDE SEQUENCE</scope>
</reference>
<dbReference type="Proteomes" id="UP000233100">
    <property type="component" value="Chromosome 6"/>
</dbReference>
<name>A0A7N9D3S1_MACFA</name>
<dbReference type="AlphaFoldDB" id="A0A7N9D3S1"/>
<reference evidence="1" key="3">
    <citation type="submission" date="2025-09" db="UniProtKB">
        <authorList>
            <consortium name="Ensembl"/>
        </authorList>
    </citation>
    <scope>IDENTIFICATION</scope>
</reference>
<evidence type="ECO:0000313" key="2">
    <source>
        <dbReference type="Proteomes" id="UP000233100"/>
    </source>
</evidence>
<evidence type="ECO:0000313" key="1">
    <source>
        <dbReference type="Ensembl" id="ENSMFAP00000056926.1"/>
    </source>
</evidence>
<organism evidence="1 2">
    <name type="scientific">Macaca fascicularis</name>
    <name type="common">Crab-eating macaque</name>
    <name type="synonym">Cynomolgus monkey</name>
    <dbReference type="NCBI Taxonomy" id="9541"/>
    <lineage>
        <taxon>Eukaryota</taxon>
        <taxon>Metazoa</taxon>
        <taxon>Chordata</taxon>
        <taxon>Craniata</taxon>
        <taxon>Vertebrata</taxon>
        <taxon>Euteleostomi</taxon>
        <taxon>Mammalia</taxon>
        <taxon>Eutheria</taxon>
        <taxon>Euarchontoglires</taxon>
        <taxon>Primates</taxon>
        <taxon>Haplorrhini</taxon>
        <taxon>Catarrhini</taxon>
        <taxon>Cercopithecidae</taxon>
        <taxon>Cercopithecinae</taxon>
        <taxon>Macaca</taxon>
    </lineage>
</organism>
<protein>
    <submittedName>
        <fullName evidence="1">Uncharacterized protein</fullName>
    </submittedName>
</protein>
<reference evidence="1" key="2">
    <citation type="submission" date="2025-08" db="UniProtKB">
        <authorList>
            <consortium name="Ensembl"/>
        </authorList>
    </citation>
    <scope>IDENTIFICATION</scope>
</reference>
<proteinExistence type="predicted"/>
<dbReference type="Ensembl" id="ENSMFAT00000097998.1">
    <property type="protein sequence ID" value="ENSMFAP00000056926.1"/>
    <property type="gene ID" value="ENSMFAG00000063912.1"/>
</dbReference>
<sequence>MAVLGACECRQPTGLSRTTVVLMKPMVLSPRNHRLRKKERFGHQETPYNKCCDRKTSGSVPLAKQSMGTLGPATVKPALEGLGWRKRRTETRKLCTAQLAVDTRGKVSGWLSGRKCG</sequence>
<keyword evidence="2" id="KW-1185">Reference proteome</keyword>
<accession>A0A7N9D3S1</accession>